<sequence>MELLLLNTNDDGPECVVGLSPVAQRLKSLRRPGDIQCRVSGGTVGPAIAGRPYLCTIMHETASMQDIYGRTASNQAGMLPCMCMTGQETPR</sequence>
<name>A0A7G1KNS1_9NOCA</name>
<keyword evidence="2" id="KW-1185">Reference proteome</keyword>
<dbReference type="KEGG" id="nwl:NWFMUON74_39580"/>
<reference evidence="1 2" key="1">
    <citation type="submission" date="2020-08" db="EMBL/GenBank/DDBJ databases">
        <title>Genome Sequencing of Nocardia wallacei strain FMUON74 and assembly.</title>
        <authorList>
            <person name="Toyokawa M."/>
            <person name="Uesaka K."/>
        </authorList>
    </citation>
    <scope>NUCLEOTIDE SEQUENCE [LARGE SCALE GENOMIC DNA]</scope>
    <source>
        <strain evidence="1 2">FMUON74</strain>
    </source>
</reference>
<accession>A0A7G1KNS1</accession>
<gene>
    <name evidence="1" type="ORF">NWFMUON74_39580</name>
</gene>
<dbReference type="AlphaFoldDB" id="A0A7G1KNS1"/>
<evidence type="ECO:0000313" key="1">
    <source>
        <dbReference type="EMBL" id="BCK56186.1"/>
    </source>
</evidence>
<dbReference type="EMBL" id="AP023396">
    <property type="protein sequence ID" value="BCK56186.1"/>
    <property type="molecule type" value="Genomic_DNA"/>
</dbReference>
<organism evidence="1 2">
    <name type="scientific">Nocardia wallacei</name>
    <dbReference type="NCBI Taxonomy" id="480035"/>
    <lineage>
        <taxon>Bacteria</taxon>
        <taxon>Bacillati</taxon>
        <taxon>Actinomycetota</taxon>
        <taxon>Actinomycetes</taxon>
        <taxon>Mycobacteriales</taxon>
        <taxon>Nocardiaceae</taxon>
        <taxon>Nocardia</taxon>
    </lineage>
</organism>
<proteinExistence type="predicted"/>
<dbReference type="Proteomes" id="UP000516173">
    <property type="component" value="Chromosome"/>
</dbReference>
<evidence type="ECO:0000313" key="2">
    <source>
        <dbReference type="Proteomes" id="UP000516173"/>
    </source>
</evidence>
<protein>
    <submittedName>
        <fullName evidence="1">Uncharacterized protein</fullName>
    </submittedName>
</protein>